<dbReference type="Gene3D" id="3.20.20.80">
    <property type="entry name" value="Glycosidases"/>
    <property type="match status" value="2"/>
</dbReference>
<feature type="compositionally biased region" description="Pro residues" evidence="5">
    <location>
        <begin position="59"/>
        <end position="68"/>
    </location>
</feature>
<dbReference type="InterPro" id="IPR011583">
    <property type="entry name" value="Chitinase_II/V-like_cat"/>
</dbReference>
<dbReference type="InterPro" id="IPR029070">
    <property type="entry name" value="Chitinase_insertion_sf"/>
</dbReference>
<feature type="compositionally biased region" description="Polar residues" evidence="5">
    <location>
        <begin position="10"/>
        <end position="23"/>
    </location>
</feature>
<dbReference type="PANTHER" id="PTHR11177:SF359">
    <property type="entry name" value="CHITINASE 10-RELATED"/>
    <property type="match status" value="1"/>
</dbReference>
<evidence type="ECO:0000256" key="3">
    <source>
        <dbReference type="RuleBase" id="RU000489"/>
    </source>
</evidence>
<dbReference type="GO" id="GO:0005975">
    <property type="term" value="P:carbohydrate metabolic process"/>
    <property type="evidence" value="ECO:0007669"/>
    <property type="project" value="InterPro"/>
</dbReference>
<keyword evidence="2 3" id="KW-0326">Glycosidase</keyword>
<dbReference type="InterPro" id="IPR017853">
    <property type="entry name" value="GH"/>
</dbReference>
<evidence type="ECO:0000313" key="8">
    <source>
        <dbReference type="Proteomes" id="UP000479000"/>
    </source>
</evidence>
<accession>A0A6H5H7J1</accession>
<feature type="region of interest" description="Disordered" evidence="5">
    <location>
        <begin position="1"/>
        <end position="127"/>
    </location>
</feature>
<dbReference type="Gene3D" id="3.10.50.10">
    <property type="match status" value="1"/>
</dbReference>
<dbReference type="SUPFAM" id="SSF51445">
    <property type="entry name" value="(Trans)glycosidases"/>
    <property type="match status" value="1"/>
</dbReference>
<keyword evidence="8" id="KW-1185">Reference proteome</keyword>
<gene>
    <name evidence="7" type="ORF">NTEN_LOCUS17523</name>
</gene>
<evidence type="ECO:0000256" key="2">
    <source>
        <dbReference type="ARBA" id="ARBA00023295"/>
    </source>
</evidence>
<dbReference type="PANTHER" id="PTHR11177">
    <property type="entry name" value="CHITINASE"/>
    <property type="match status" value="1"/>
</dbReference>
<proteinExistence type="inferred from homology"/>
<evidence type="ECO:0000259" key="6">
    <source>
        <dbReference type="PROSITE" id="PS51910"/>
    </source>
</evidence>
<name>A0A6H5H7J1_9HEMI</name>
<evidence type="ECO:0000256" key="1">
    <source>
        <dbReference type="ARBA" id="ARBA00022801"/>
    </source>
</evidence>
<evidence type="ECO:0000313" key="7">
    <source>
        <dbReference type="EMBL" id="CAB0012829.1"/>
    </source>
</evidence>
<dbReference type="Pfam" id="PF00704">
    <property type="entry name" value="Glyco_hydro_18"/>
    <property type="match status" value="2"/>
</dbReference>
<dbReference type="PRINTS" id="PR01217">
    <property type="entry name" value="PRICHEXTENSN"/>
</dbReference>
<dbReference type="SMART" id="SM00636">
    <property type="entry name" value="Glyco_18"/>
    <property type="match status" value="1"/>
</dbReference>
<dbReference type="GO" id="GO:0005576">
    <property type="term" value="C:extracellular region"/>
    <property type="evidence" value="ECO:0007669"/>
    <property type="project" value="TreeGrafter"/>
</dbReference>
<dbReference type="InterPro" id="IPR001223">
    <property type="entry name" value="Glyco_hydro18_cat"/>
</dbReference>
<feature type="compositionally biased region" description="Basic and acidic residues" evidence="5">
    <location>
        <begin position="328"/>
        <end position="339"/>
    </location>
</feature>
<dbReference type="OrthoDB" id="73875at2759"/>
<protein>
    <recommendedName>
        <fullName evidence="6">GH18 domain-containing protein</fullName>
    </recommendedName>
</protein>
<comment type="similarity">
    <text evidence="4">Belongs to the glycosyl hydrolase 18 family.</text>
</comment>
<dbReference type="PROSITE" id="PS51910">
    <property type="entry name" value="GH18_2"/>
    <property type="match status" value="1"/>
</dbReference>
<evidence type="ECO:0000256" key="4">
    <source>
        <dbReference type="RuleBase" id="RU004453"/>
    </source>
</evidence>
<sequence>MLGNGDFEVPTSTQNPKPTSSAEPITKPSAKPTKKPTKPTSKPGVKPPGKPRPTRPAFTRPPTPPRPTWPESASKPTKPSTTVASTTAATTTTSSQPMPEETTEGSSGVEEEAAPPPDEVSVSEDPKPQLTNDFKVVCYFTNWAWYSKLVNNPAAREKFIKHVVQFILQNNFDGLDLDWEYPKCWQICDRVINKGWTLVKDASGAMGPYAYKGDQWVGFDDAAMIKHKSQFIKMNNFGGAMIWALDLDDFRNSCSSWVCNHYIHLGFVPTPQYNSRFIQFYRCRVYKDFVQDLWPRVDAAEVLEPSGKEKTEKPEEEETGKKKKKKEKVGFRDRKVNAF</sequence>
<feature type="compositionally biased region" description="Low complexity" evidence="5">
    <location>
        <begin position="74"/>
        <end position="95"/>
    </location>
</feature>
<dbReference type="GO" id="GO:0004568">
    <property type="term" value="F:chitinase activity"/>
    <property type="evidence" value="ECO:0007669"/>
    <property type="project" value="UniProtKB-ARBA"/>
</dbReference>
<dbReference type="GO" id="GO:0008061">
    <property type="term" value="F:chitin binding"/>
    <property type="evidence" value="ECO:0007669"/>
    <property type="project" value="InterPro"/>
</dbReference>
<evidence type="ECO:0000256" key="5">
    <source>
        <dbReference type="SAM" id="MobiDB-lite"/>
    </source>
</evidence>
<dbReference type="Proteomes" id="UP000479000">
    <property type="component" value="Unassembled WGS sequence"/>
</dbReference>
<organism evidence="7 8">
    <name type="scientific">Nesidiocoris tenuis</name>
    <dbReference type="NCBI Taxonomy" id="355587"/>
    <lineage>
        <taxon>Eukaryota</taxon>
        <taxon>Metazoa</taxon>
        <taxon>Ecdysozoa</taxon>
        <taxon>Arthropoda</taxon>
        <taxon>Hexapoda</taxon>
        <taxon>Insecta</taxon>
        <taxon>Pterygota</taxon>
        <taxon>Neoptera</taxon>
        <taxon>Paraneoptera</taxon>
        <taxon>Hemiptera</taxon>
        <taxon>Heteroptera</taxon>
        <taxon>Panheteroptera</taxon>
        <taxon>Cimicomorpha</taxon>
        <taxon>Miridae</taxon>
        <taxon>Dicyphina</taxon>
        <taxon>Nesidiocoris</taxon>
    </lineage>
</organism>
<dbReference type="EMBL" id="CADCXU010025650">
    <property type="protein sequence ID" value="CAB0012829.1"/>
    <property type="molecule type" value="Genomic_DNA"/>
</dbReference>
<keyword evidence="1 3" id="KW-0378">Hydrolase</keyword>
<dbReference type="AlphaFoldDB" id="A0A6H5H7J1"/>
<reference evidence="7 8" key="1">
    <citation type="submission" date="2020-02" db="EMBL/GenBank/DDBJ databases">
        <authorList>
            <person name="Ferguson B K."/>
        </authorList>
    </citation>
    <scope>NUCLEOTIDE SEQUENCE [LARGE SCALE GENOMIC DNA]</scope>
</reference>
<dbReference type="PROSITE" id="PS01095">
    <property type="entry name" value="GH18_1"/>
    <property type="match status" value="1"/>
</dbReference>
<dbReference type="GO" id="GO:0006032">
    <property type="term" value="P:chitin catabolic process"/>
    <property type="evidence" value="ECO:0007669"/>
    <property type="project" value="TreeGrafter"/>
</dbReference>
<feature type="domain" description="GH18" evidence="6">
    <location>
        <begin position="1"/>
        <end position="267"/>
    </location>
</feature>
<dbReference type="InterPro" id="IPR050314">
    <property type="entry name" value="Glycosyl_Hydrlase_18"/>
</dbReference>
<feature type="region of interest" description="Disordered" evidence="5">
    <location>
        <begin position="304"/>
        <end position="339"/>
    </location>
</feature>
<dbReference type="InterPro" id="IPR001579">
    <property type="entry name" value="Glyco_hydro_18_chit_AS"/>
</dbReference>